<protein>
    <submittedName>
        <fullName evidence="2">N-acetyl-gamma-glutamyl-phosphate reductase</fullName>
    </submittedName>
</protein>
<sequence>MLEKNAKISVLRTMIGLGEEIEPHFIVPQNSISNIRQKMGLSERTGITSTPTPTLIPLENSLRSTQPATVKCPHCESMAKNFLYLESLIRNNYNPKSQCGLCYSSLKYLQYVNKSIMQVFGNFESIVNAANTFTGTHRPRAPIASAPVRDTRAITAKSPAKVGAAKKSATKKQLKDGVKVSRPVLQTNTKSVSNARLAGGAKHVAKARSHHAPAKHKTKNNKKASNARLPGGFDGKRKKSALTKPQSVKQKNAKTKTKHVKVNAPKTRK</sequence>
<organism evidence="2">
    <name type="scientific">Zeugodacus cucurbitae</name>
    <name type="common">Melon fruit fly</name>
    <name type="synonym">Bactrocera cucurbitae</name>
    <dbReference type="NCBI Taxonomy" id="28588"/>
    <lineage>
        <taxon>Eukaryota</taxon>
        <taxon>Metazoa</taxon>
        <taxon>Ecdysozoa</taxon>
        <taxon>Arthropoda</taxon>
        <taxon>Hexapoda</taxon>
        <taxon>Insecta</taxon>
        <taxon>Pterygota</taxon>
        <taxon>Neoptera</taxon>
        <taxon>Endopterygota</taxon>
        <taxon>Diptera</taxon>
        <taxon>Brachycera</taxon>
        <taxon>Muscomorpha</taxon>
        <taxon>Tephritoidea</taxon>
        <taxon>Tephritidae</taxon>
        <taxon>Zeugodacus</taxon>
        <taxon>Zeugodacus</taxon>
    </lineage>
</organism>
<feature type="region of interest" description="Disordered" evidence="1">
    <location>
        <begin position="157"/>
        <end position="185"/>
    </location>
</feature>
<name>A0A0A1X805_ZEUCU</name>
<feature type="compositionally biased region" description="Basic residues" evidence="1">
    <location>
        <begin position="206"/>
        <end position="222"/>
    </location>
</feature>
<dbReference type="OrthoDB" id="8035072at2759"/>
<reference evidence="2" key="2">
    <citation type="journal article" date="2015" name="Gigascience">
        <title>Reconstructing a comprehensive transcriptome assembly of a white-pupal translocated strain of the pest fruit fly Bactrocera cucurbitae.</title>
        <authorList>
            <person name="Sim S.B."/>
            <person name="Calla B."/>
            <person name="Hall B."/>
            <person name="DeRego T."/>
            <person name="Geib S.M."/>
        </authorList>
    </citation>
    <scope>NUCLEOTIDE SEQUENCE</scope>
</reference>
<dbReference type="AlphaFoldDB" id="A0A0A1X805"/>
<reference evidence="2" key="1">
    <citation type="submission" date="2014-11" db="EMBL/GenBank/DDBJ databases">
        <authorList>
            <person name="Geib S."/>
        </authorList>
    </citation>
    <scope>NUCLEOTIDE SEQUENCE</scope>
</reference>
<dbReference type="EMBL" id="GBXI01007035">
    <property type="protein sequence ID" value="JAD07257.1"/>
    <property type="molecule type" value="Transcribed_RNA"/>
</dbReference>
<proteinExistence type="predicted"/>
<accession>A0A0A1X805</accession>
<evidence type="ECO:0000313" key="2">
    <source>
        <dbReference type="EMBL" id="JAD07257.1"/>
    </source>
</evidence>
<dbReference type="GeneID" id="105211382"/>
<gene>
    <name evidence="2" type="primary">argC_0</name>
    <name evidence="2" type="ORF">g.13411</name>
</gene>
<feature type="region of interest" description="Disordered" evidence="1">
    <location>
        <begin position="206"/>
        <end position="269"/>
    </location>
</feature>
<evidence type="ECO:0000256" key="1">
    <source>
        <dbReference type="SAM" id="MobiDB-lite"/>
    </source>
</evidence>
<feature type="compositionally biased region" description="Basic residues" evidence="1">
    <location>
        <begin position="251"/>
        <end position="269"/>
    </location>
</feature>